<proteinExistence type="predicted"/>
<keyword evidence="2" id="KW-1185">Reference proteome</keyword>
<name>A0A919T4E1_9ACTN</name>
<gene>
    <name evidence="1" type="ORF">Aco04nite_91780</name>
</gene>
<dbReference type="AlphaFoldDB" id="A0A919T4E1"/>
<dbReference type="Proteomes" id="UP000680865">
    <property type="component" value="Unassembled WGS sequence"/>
</dbReference>
<sequence length="152" mass="16160">MRTGWPYPSSACDDITTAVIVTDGPVAASVEMSVHGVWSRRLGVDIAAELRGRFADRPGAVIVDLHGLLDEDAASMPLWLAACRIAAALRPSVHLALCLPADAVLAQRLRRIGAHRLPVFATKSEARAAVTKLLPAAACSRQGEVRPHVGRL</sequence>
<organism evidence="1 2">
    <name type="scientific">Winogradskya consettensis</name>
    <dbReference type="NCBI Taxonomy" id="113560"/>
    <lineage>
        <taxon>Bacteria</taxon>
        <taxon>Bacillati</taxon>
        <taxon>Actinomycetota</taxon>
        <taxon>Actinomycetes</taxon>
        <taxon>Micromonosporales</taxon>
        <taxon>Micromonosporaceae</taxon>
        <taxon>Winogradskya</taxon>
    </lineage>
</organism>
<evidence type="ECO:0000313" key="1">
    <source>
        <dbReference type="EMBL" id="GIM84516.1"/>
    </source>
</evidence>
<reference evidence="1" key="1">
    <citation type="submission" date="2021-03" db="EMBL/GenBank/DDBJ databases">
        <title>Whole genome shotgun sequence of Actinoplanes consettensis NBRC 14913.</title>
        <authorList>
            <person name="Komaki H."/>
            <person name="Tamura T."/>
        </authorList>
    </citation>
    <scope>NUCLEOTIDE SEQUENCE</scope>
    <source>
        <strain evidence="1">NBRC 14913</strain>
    </source>
</reference>
<evidence type="ECO:0000313" key="2">
    <source>
        <dbReference type="Proteomes" id="UP000680865"/>
    </source>
</evidence>
<protein>
    <recommendedName>
        <fullName evidence="3">STAS domain-containing protein</fullName>
    </recommendedName>
</protein>
<evidence type="ECO:0008006" key="3">
    <source>
        <dbReference type="Google" id="ProtNLM"/>
    </source>
</evidence>
<comment type="caution">
    <text evidence="1">The sequence shown here is derived from an EMBL/GenBank/DDBJ whole genome shotgun (WGS) entry which is preliminary data.</text>
</comment>
<dbReference type="EMBL" id="BOQP01000067">
    <property type="protein sequence ID" value="GIM84516.1"/>
    <property type="molecule type" value="Genomic_DNA"/>
</dbReference>
<dbReference type="RefSeq" id="WP_213003467.1">
    <property type="nucleotide sequence ID" value="NZ_BAAATW010000026.1"/>
</dbReference>
<accession>A0A919T4E1</accession>